<proteinExistence type="predicted"/>
<evidence type="ECO:0000313" key="2">
    <source>
        <dbReference type="Proteomes" id="UP001151760"/>
    </source>
</evidence>
<sequence>MFGEQFSGNTATAINLLQQQIDFTFSKMIFEGMLKNLDSRSKFLMYPRFSQIFLNKHKRHLLPHKRTYVAPTLTQKLFSNMRRVSKGYTEASKSRRRTKIVVSDDEEFLEDPSKHGRIIAKIDQNPSISLVQDKGTSWIQEDAETRERTVADTKILLGQRAY</sequence>
<name>A0ABQ5ERG6_9ASTR</name>
<dbReference type="Proteomes" id="UP001151760">
    <property type="component" value="Unassembled WGS sequence"/>
</dbReference>
<protein>
    <submittedName>
        <fullName evidence="1">Uncharacterized protein</fullName>
    </submittedName>
</protein>
<accession>A0ABQ5ERG6</accession>
<gene>
    <name evidence="1" type="ORF">Tco_0988462</name>
</gene>
<dbReference type="EMBL" id="BQNB010016584">
    <property type="protein sequence ID" value="GJT53408.1"/>
    <property type="molecule type" value="Genomic_DNA"/>
</dbReference>
<evidence type="ECO:0000313" key="1">
    <source>
        <dbReference type="EMBL" id="GJT53408.1"/>
    </source>
</evidence>
<organism evidence="1 2">
    <name type="scientific">Tanacetum coccineum</name>
    <dbReference type="NCBI Taxonomy" id="301880"/>
    <lineage>
        <taxon>Eukaryota</taxon>
        <taxon>Viridiplantae</taxon>
        <taxon>Streptophyta</taxon>
        <taxon>Embryophyta</taxon>
        <taxon>Tracheophyta</taxon>
        <taxon>Spermatophyta</taxon>
        <taxon>Magnoliopsida</taxon>
        <taxon>eudicotyledons</taxon>
        <taxon>Gunneridae</taxon>
        <taxon>Pentapetalae</taxon>
        <taxon>asterids</taxon>
        <taxon>campanulids</taxon>
        <taxon>Asterales</taxon>
        <taxon>Asteraceae</taxon>
        <taxon>Asteroideae</taxon>
        <taxon>Anthemideae</taxon>
        <taxon>Anthemidinae</taxon>
        <taxon>Tanacetum</taxon>
    </lineage>
</organism>
<keyword evidence="2" id="KW-1185">Reference proteome</keyword>
<reference evidence="1" key="1">
    <citation type="journal article" date="2022" name="Int. J. Mol. Sci.">
        <title>Draft Genome of Tanacetum Coccineum: Genomic Comparison of Closely Related Tanacetum-Family Plants.</title>
        <authorList>
            <person name="Yamashiro T."/>
            <person name="Shiraishi A."/>
            <person name="Nakayama K."/>
            <person name="Satake H."/>
        </authorList>
    </citation>
    <scope>NUCLEOTIDE SEQUENCE</scope>
</reference>
<reference evidence="1" key="2">
    <citation type="submission" date="2022-01" db="EMBL/GenBank/DDBJ databases">
        <authorList>
            <person name="Yamashiro T."/>
            <person name="Shiraishi A."/>
            <person name="Satake H."/>
            <person name="Nakayama K."/>
        </authorList>
    </citation>
    <scope>NUCLEOTIDE SEQUENCE</scope>
</reference>
<comment type="caution">
    <text evidence="1">The sequence shown here is derived from an EMBL/GenBank/DDBJ whole genome shotgun (WGS) entry which is preliminary data.</text>
</comment>